<keyword evidence="3" id="KW-0862">Zinc</keyword>
<evidence type="ECO:0000256" key="2">
    <source>
        <dbReference type="ARBA" id="ARBA00022771"/>
    </source>
</evidence>
<protein>
    <recommendedName>
        <fullName evidence="9">GATA-type domain-containing protein</fullName>
    </recommendedName>
</protein>
<dbReference type="AlphaFoldDB" id="A0A8X7XZ11"/>
<keyword evidence="5" id="KW-0238">DNA-binding</keyword>
<feature type="region of interest" description="Disordered" evidence="8">
    <location>
        <begin position="116"/>
        <end position="142"/>
    </location>
</feature>
<dbReference type="InterPro" id="IPR052138">
    <property type="entry name" value="GATA_ZnFinger_Domain"/>
</dbReference>
<dbReference type="InterPro" id="IPR000679">
    <property type="entry name" value="Znf_GATA"/>
</dbReference>
<evidence type="ECO:0000256" key="5">
    <source>
        <dbReference type="ARBA" id="ARBA00023125"/>
    </source>
</evidence>
<feature type="compositionally biased region" description="Basic residues" evidence="8">
    <location>
        <begin position="248"/>
        <end position="257"/>
    </location>
</feature>
<evidence type="ECO:0000256" key="4">
    <source>
        <dbReference type="ARBA" id="ARBA00023015"/>
    </source>
</evidence>
<keyword evidence="1" id="KW-0479">Metal-binding</keyword>
<dbReference type="PANTHER" id="PTHR47255:SF13">
    <property type="entry name" value="GATA-TYPE DOMAIN-CONTAINING PROTEIN"/>
    <property type="match status" value="1"/>
</dbReference>
<dbReference type="GO" id="GO:0043565">
    <property type="term" value="F:sequence-specific DNA binding"/>
    <property type="evidence" value="ECO:0007669"/>
    <property type="project" value="InterPro"/>
</dbReference>
<accession>A0A8X7XZ11</accession>
<evidence type="ECO:0000256" key="8">
    <source>
        <dbReference type="SAM" id="MobiDB-lite"/>
    </source>
</evidence>
<dbReference type="PROSITE" id="PS00344">
    <property type="entry name" value="GATA_ZN_FINGER_1"/>
    <property type="match status" value="1"/>
</dbReference>
<dbReference type="PROSITE" id="PS50114">
    <property type="entry name" value="GATA_ZN_FINGER_2"/>
    <property type="match status" value="1"/>
</dbReference>
<dbReference type="PANTHER" id="PTHR47255">
    <property type="entry name" value="GATA TRANSCRIPTION FACTOR 22-RELATED"/>
    <property type="match status" value="1"/>
</dbReference>
<comment type="caution">
    <text evidence="10">The sequence shown here is derived from an EMBL/GenBank/DDBJ whole genome shotgun (WGS) entry which is preliminary data.</text>
</comment>
<name>A0A8X7XZ11_POPTO</name>
<evidence type="ECO:0000256" key="6">
    <source>
        <dbReference type="ARBA" id="ARBA00023163"/>
    </source>
</evidence>
<keyword evidence="11" id="KW-1185">Reference proteome</keyword>
<evidence type="ECO:0000256" key="3">
    <source>
        <dbReference type="ARBA" id="ARBA00022833"/>
    </source>
</evidence>
<sequence>MTPVCLNPASSSFPFVDLKEEQHLQLFLSPHQAATSLPGPTNFLNTTHDQRESKLAESRQHDDHEARTAYFNCMVSCFHFSFVGDKYSISLGRSSDHKLFPSSSFQPVVNDDDDDSNFHKLFSSKTEDGTEGSGDSSGNWMPSRMTMMQEMTNSNRSETDHQPMKFMLKFYNQQCQNTDNNSSSNSNIRVCSDCNTTSTPLWRSGPRGPKSLCNACGIRQRKARRAMAAAENGTVISVEASSSTKSKVNSKVKKLRTSHVVQGKKLSNKPPSPPLQSQKKLCFKNLALSLSKNPALRQVLPHDVEEAAILLMELSCGFIHS</sequence>
<feature type="domain" description="GATA-type" evidence="9">
    <location>
        <begin position="185"/>
        <end position="221"/>
    </location>
</feature>
<feature type="compositionally biased region" description="Low complexity" evidence="8">
    <location>
        <begin position="264"/>
        <end position="277"/>
    </location>
</feature>
<evidence type="ECO:0000256" key="7">
    <source>
        <dbReference type="PROSITE-ProRule" id="PRU00094"/>
    </source>
</evidence>
<reference evidence="10" key="1">
    <citation type="journal article" date="2020" name="bioRxiv">
        <title>Hybrid origin of Populus tomentosa Carr. identified through genome sequencing and phylogenomic analysis.</title>
        <authorList>
            <person name="An X."/>
            <person name="Gao K."/>
            <person name="Chen Z."/>
            <person name="Li J."/>
            <person name="Yang X."/>
            <person name="Yang X."/>
            <person name="Zhou J."/>
            <person name="Guo T."/>
            <person name="Zhao T."/>
            <person name="Huang S."/>
            <person name="Miao D."/>
            <person name="Khan W.U."/>
            <person name="Rao P."/>
            <person name="Ye M."/>
            <person name="Lei B."/>
            <person name="Liao W."/>
            <person name="Wang J."/>
            <person name="Ji L."/>
            <person name="Li Y."/>
            <person name="Guo B."/>
            <person name="Mustafa N.S."/>
            <person name="Li S."/>
            <person name="Yun Q."/>
            <person name="Keller S.R."/>
            <person name="Mao J."/>
            <person name="Zhang R."/>
            <person name="Strauss S.H."/>
        </authorList>
    </citation>
    <scope>NUCLEOTIDE SEQUENCE</scope>
    <source>
        <strain evidence="10">GM15</strain>
        <tissue evidence="10">Leaf</tissue>
    </source>
</reference>
<dbReference type="OrthoDB" id="2162994at2759"/>
<keyword evidence="4" id="KW-0805">Transcription regulation</keyword>
<evidence type="ECO:0000313" key="10">
    <source>
        <dbReference type="EMBL" id="KAG6739457.1"/>
    </source>
</evidence>
<dbReference type="CDD" id="cd00202">
    <property type="entry name" value="ZnF_GATA"/>
    <property type="match status" value="1"/>
</dbReference>
<feature type="region of interest" description="Disordered" evidence="8">
    <location>
        <begin position="247"/>
        <end position="277"/>
    </location>
</feature>
<organism evidence="10 11">
    <name type="scientific">Populus tomentosa</name>
    <name type="common">Chinese white poplar</name>
    <dbReference type="NCBI Taxonomy" id="118781"/>
    <lineage>
        <taxon>Eukaryota</taxon>
        <taxon>Viridiplantae</taxon>
        <taxon>Streptophyta</taxon>
        <taxon>Embryophyta</taxon>
        <taxon>Tracheophyta</taxon>
        <taxon>Spermatophyta</taxon>
        <taxon>Magnoliopsida</taxon>
        <taxon>eudicotyledons</taxon>
        <taxon>Gunneridae</taxon>
        <taxon>Pentapetalae</taxon>
        <taxon>rosids</taxon>
        <taxon>fabids</taxon>
        <taxon>Malpighiales</taxon>
        <taxon>Salicaceae</taxon>
        <taxon>Saliceae</taxon>
        <taxon>Populus</taxon>
    </lineage>
</organism>
<dbReference type="GO" id="GO:0006355">
    <property type="term" value="P:regulation of DNA-templated transcription"/>
    <property type="evidence" value="ECO:0007669"/>
    <property type="project" value="InterPro"/>
</dbReference>
<keyword evidence="6" id="KW-0804">Transcription</keyword>
<dbReference type="GO" id="GO:0008270">
    <property type="term" value="F:zinc ion binding"/>
    <property type="evidence" value="ECO:0007669"/>
    <property type="project" value="UniProtKB-KW"/>
</dbReference>
<dbReference type="SMART" id="SM00401">
    <property type="entry name" value="ZnF_GATA"/>
    <property type="match status" value="1"/>
</dbReference>
<dbReference type="Proteomes" id="UP000886885">
    <property type="component" value="Chromosome 18D"/>
</dbReference>
<evidence type="ECO:0000256" key="1">
    <source>
        <dbReference type="ARBA" id="ARBA00022723"/>
    </source>
</evidence>
<evidence type="ECO:0000259" key="9">
    <source>
        <dbReference type="PROSITE" id="PS50114"/>
    </source>
</evidence>
<dbReference type="Pfam" id="PF00320">
    <property type="entry name" value="GATA"/>
    <property type="match status" value="1"/>
</dbReference>
<gene>
    <name evidence="10" type="ORF">POTOM_057054</name>
</gene>
<keyword evidence="2 7" id="KW-0863">Zinc-finger</keyword>
<dbReference type="EMBL" id="JAAWWB010000036">
    <property type="protein sequence ID" value="KAG6739457.1"/>
    <property type="molecule type" value="Genomic_DNA"/>
</dbReference>
<evidence type="ECO:0000313" key="11">
    <source>
        <dbReference type="Proteomes" id="UP000886885"/>
    </source>
</evidence>
<proteinExistence type="predicted"/>